<keyword evidence="1" id="KW-0677">Repeat</keyword>
<dbReference type="SUPFAM" id="SSF57889">
    <property type="entry name" value="Cysteine-rich domain"/>
    <property type="match status" value="2"/>
</dbReference>
<accession>A0AAF0WQT9</accession>
<evidence type="ECO:0000313" key="3">
    <source>
        <dbReference type="EMBL" id="WOG94447.1"/>
    </source>
</evidence>
<evidence type="ECO:0000313" key="4">
    <source>
        <dbReference type="Proteomes" id="UP000077755"/>
    </source>
</evidence>
<dbReference type="InterPro" id="IPR004146">
    <property type="entry name" value="DC1"/>
</dbReference>
<dbReference type="EMBL" id="CP093345">
    <property type="protein sequence ID" value="WOG94447.1"/>
    <property type="molecule type" value="Genomic_DNA"/>
</dbReference>
<organism evidence="3 4">
    <name type="scientific">Daucus carota subsp. sativus</name>
    <name type="common">Carrot</name>
    <dbReference type="NCBI Taxonomy" id="79200"/>
    <lineage>
        <taxon>Eukaryota</taxon>
        <taxon>Viridiplantae</taxon>
        <taxon>Streptophyta</taxon>
        <taxon>Embryophyta</taxon>
        <taxon>Tracheophyta</taxon>
        <taxon>Spermatophyta</taxon>
        <taxon>Magnoliopsida</taxon>
        <taxon>eudicotyledons</taxon>
        <taxon>Gunneridae</taxon>
        <taxon>Pentapetalae</taxon>
        <taxon>asterids</taxon>
        <taxon>campanulids</taxon>
        <taxon>Apiales</taxon>
        <taxon>Apiaceae</taxon>
        <taxon>Apioideae</taxon>
        <taxon>Scandiceae</taxon>
        <taxon>Daucinae</taxon>
        <taxon>Daucus</taxon>
        <taxon>Daucus sect. Daucus</taxon>
    </lineage>
</organism>
<dbReference type="InterPro" id="IPR053192">
    <property type="entry name" value="Vacuole_Formation_Reg"/>
</dbReference>
<dbReference type="Pfam" id="PF03107">
    <property type="entry name" value="C1_2"/>
    <property type="match status" value="3"/>
</dbReference>
<dbReference type="InterPro" id="IPR046349">
    <property type="entry name" value="C1-like_sf"/>
</dbReference>
<feature type="domain" description="DC1" evidence="2">
    <location>
        <begin position="133"/>
        <end position="177"/>
    </location>
</feature>
<reference evidence="3" key="1">
    <citation type="journal article" date="2016" name="Nat. Genet.">
        <title>A high-quality carrot genome assembly provides new insights into carotenoid accumulation and asterid genome evolution.</title>
        <authorList>
            <person name="Iorizzo M."/>
            <person name="Ellison S."/>
            <person name="Senalik D."/>
            <person name="Zeng P."/>
            <person name="Satapoomin P."/>
            <person name="Huang J."/>
            <person name="Bowman M."/>
            <person name="Iovene M."/>
            <person name="Sanseverino W."/>
            <person name="Cavagnaro P."/>
            <person name="Yildiz M."/>
            <person name="Macko-Podgorni A."/>
            <person name="Moranska E."/>
            <person name="Grzebelus E."/>
            <person name="Grzebelus D."/>
            <person name="Ashrafi H."/>
            <person name="Zheng Z."/>
            <person name="Cheng S."/>
            <person name="Spooner D."/>
            <person name="Van Deynze A."/>
            <person name="Simon P."/>
        </authorList>
    </citation>
    <scope>NUCLEOTIDE SEQUENCE</scope>
    <source>
        <tissue evidence="3">Leaf</tissue>
    </source>
</reference>
<dbReference type="AlphaFoldDB" id="A0AAF0WQT9"/>
<protein>
    <recommendedName>
        <fullName evidence="2">DC1 domain-containing protein</fullName>
    </recommendedName>
</protein>
<dbReference type="Proteomes" id="UP000077755">
    <property type="component" value="Chromosome 3"/>
</dbReference>
<proteinExistence type="predicted"/>
<evidence type="ECO:0000256" key="1">
    <source>
        <dbReference type="ARBA" id="ARBA00022737"/>
    </source>
</evidence>
<feature type="domain" description="DC1" evidence="2">
    <location>
        <begin position="76"/>
        <end position="124"/>
    </location>
</feature>
<dbReference type="PANTHER" id="PTHR32410">
    <property type="entry name" value="CYSTEINE/HISTIDINE-RICH C1 DOMAIN FAMILY PROTEIN"/>
    <property type="match status" value="1"/>
</dbReference>
<dbReference type="PANTHER" id="PTHR32410:SF216">
    <property type="entry name" value="PHORBOL-ESTER_DAG-TYPE DOMAIN-CONTAINING PROTEIN"/>
    <property type="match status" value="1"/>
</dbReference>
<reference evidence="3" key="2">
    <citation type="submission" date="2022-03" db="EMBL/GenBank/DDBJ databases">
        <title>Draft title - Genomic analysis of global carrot germplasm unveils the trajectory of domestication and the origin of high carotenoid orange carrot.</title>
        <authorList>
            <person name="Iorizzo M."/>
            <person name="Ellison S."/>
            <person name="Senalik D."/>
            <person name="Macko-Podgorni A."/>
            <person name="Grzebelus D."/>
            <person name="Bostan H."/>
            <person name="Rolling W."/>
            <person name="Curaba J."/>
            <person name="Simon P."/>
        </authorList>
    </citation>
    <scope>NUCLEOTIDE SEQUENCE</scope>
    <source>
        <tissue evidence="3">Leaf</tissue>
    </source>
</reference>
<keyword evidence="4" id="KW-1185">Reference proteome</keyword>
<sequence>MEFVKHEHPLILYDHYYGGEDDAGCYLCDQPFYSALAYSVYRCSTRERRSSLDECSSLILHKSCAELPVQLTDYFMHPQHPLTLVTKIRRYYFGAPCSICSHQSSHMTVYSCELCQLSICLKCVTSPLVYHGSHKQHALALVQRSASFCCDACGKEASSSSSCKCSSCPYWIHISCALLSSSFQSKFHSHPLLLAYSFPKQYLNFKNKCKVCKDLIKPTLWLYYCAGCRFFVHLQCAKAETMTRPLGDEFGSLMHLPCRDESSVTLLRQLLIRQMMINQGEADALTWTFSPILTITTAEAAAEGRDDKEVIHHWSHDQHPLNLRNKSKKDNTEDCDDETIHIVCDGCTNPINSSATPYYESGPSGIFLRPCADFKNKALPNDKIKF</sequence>
<name>A0AAF0WQT9_DAUCS</name>
<evidence type="ECO:0000259" key="2">
    <source>
        <dbReference type="Pfam" id="PF03107"/>
    </source>
</evidence>
<feature type="domain" description="DC1" evidence="2">
    <location>
        <begin position="187"/>
        <end position="237"/>
    </location>
</feature>
<gene>
    <name evidence="3" type="ORF">DCAR_0313743</name>
</gene>